<dbReference type="SUPFAM" id="SSF53335">
    <property type="entry name" value="S-adenosyl-L-methionine-dependent methyltransferases"/>
    <property type="match status" value="1"/>
</dbReference>
<sequence length="149" mass="17110">MPFSDAEFDLAVAIESFEHIENNTQAIQEVSRTLKSDACLVITTPTHWTWPFEFGRHGPHYYDKAALIKLLQGSGFQVVLCKACGGGVFWLANLLKSWLSPFGYRILGKKWWTMIDTVLLPIYFISRFTDRFLVFLPTNWLILAKKLGH</sequence>
<dbReference type="OrthoDB" id="3469983at2"/>
<evidence type="ECO:0000313" key="2">
    <source>
        <dbReference type="Proteomes" id="UP000076066"/>
    </source>
</evidence>
<protein>
    <recommendedName>
        <fullName evidence="3">Methyltransferase type 11 domain-containing protein</fullName>
    </recommendedName>
</protein>
<reference evidence="1 2" key="1">
    <citation type="submission" date="2016-02" db="EMBL/GenBank/DDBJ databases">
        <title>Complete Genome of H5569, the type strain of the newly described species Haematospirillium jordaniae.</title>
        <authorList>
            <person name="Nicholson A.C."/>
            <person name="Humrighouse B.W."/>
            <person name="Loparov V."/>
            <person name="McQuiston J.R."/>
        </authorList>
    </citation>
    <scope>NUCLEOTIDE SEQUENCE [LARGE SCALE GENOMIC DNA]</scope>
    <source>
        <strain evidence="1 2">H5569</strain>
    </source>
</reference>
<dbReference type="AlphaFoldDB" id="A0A143DCC6"/>
<dbReference type="Pfam" id="PF13489">
    <property type="entry name" value="Methyltransf_23"/>
    <property type="match status" value="1"/>
</dbReference>
<dbReference type="Gene3D" id="3.40.50.150">
    <property type="entry name" value="Vaccinia Virus protein VP39"/>
    <property type="match status" value="1"/>
</dbReference>
<proteinExistence type="predicted"/>
<name>A0A143DCC6_9PROT</name>
<dbReference type="EMBL" id="CP014525">
    <property type="protein sequence ID" value="AMW34249.1"/>
    <property type="molecule type" value="Genomic_DNA"/>
</dbReference>
<gene>
    <name evidence="1" type="ORF">AY555_02585</name>
</gene>
<keyword evidence="2" id="KW-1185">Reference proteome</keyword>
<dbReference type="KEGG" id="hjo:AY555_02585"/>
<dbReference type="STRING" id="1549855.AY555_02585"/>
<evidence type="ECO:0000313" key="1">
    <source>
        <dbReference type="EMBL" id="AMW34249.1"/>
    </source>
</evidence>
<dbReference type="InterPro" id="IPR029063">
    <property type="entry name" value="SAM-dependent_MTases_sf"/>
</dbReference>
<organism evidence="1 2">
    <name type="scientific">Haematospirillum jordaniae</name>
    <dbReference type="NCBI Taxonomy" id="1549855"/>
    <lineage>
        <taxon>Bacteria</taxon>
        <taxon>Pseudomonadati</taxon>
        <taxon>Pseudomonadota</taxon>
        <taxon>Alphaproteobacteria</taxon>
        <taxon>Rhodospirillales</taxon>
        <taxon>Novispirillaceae</taxon>
        <taxon>Haematospirillum</taxon>
    </lineage>
</organism>
<accession>A0A143DCC6</accession>
<dbReference type="Proteomes" id="UP000076066">
    <property type="component" value="Chromosome"/>
</dbReference>
<evidence type="ECO:0008006" key="3">
    <source>
        <dbReference type="Google" id="ProtNLM"/>
    </source>
</evidence>